<dbReference type="GO" id="GO:0031167">
    <property type="term" value="P:rRNA methylation"/>
    <property type="evidence" value="ECO:0007669"/>
    <property type="project" value="InterPro"/>
</dbReference>
<organism evidence="4 5">
    <name type="scientific">Enteroscipio rubneri</name>
    <dbReference type="NCBI Taxonomy" id="2070686"/>
    <lineage>
        <taxon>Bacteria</taxon>
        <taxon>Bacillati</taxon>
        <taxon>Actinomycetota</taxon>
        <taxon>Coriobacteriia</taxon>
        <taxon>Eggerthellales</taxon>
        <taxon>Eggerthellaceae</taxon>
        <taxon>Enteroscipio</taxon>
    </lineage>
</organism>
<proteinExistence type="predicted"/>
<dbReference type="CDD" id="cd02440">
    <property type="entry name" value="AdoMet_MTases"/>
    <property type="match status" value="1"/>
</dbReference>
<dbReference type="PROSITE" id="PS00092">
    <property type="entry name" value="N6_MTASE"/>
    <property type="match status" value="1"/>
</dbReference>
<dbReference type="EMBL" id="PPEK01000020">
    <property type="protein sequence ID" value="PNV66812.1"/>
    <property type="molecule type" value="Genomic_DNA"/>
</dbReference>
<dbReference type="PANTHER" id="PTHR43542">
    <property type="entry name" value="METHYLTRANSFERASE"/>
    <property type="match status" value="1"/>
</dbReference>
<dbReference type="RefSeq" id="WP_103265835.1">
    <property type="nucleotide sequence ID" value="NZ_CABMLE010000020.1"/>
</dbReference>
<dbReference type="PANTHER" id="PTHR43542:SF1">
    <property type="entry name" value="METHYLTRANSFERASE"/>
    <property type="match status" value="1"/>
</dbReference>
<dbReference type="Proteomes" id="UP000236197">
    <property type="component" value="Unassembled WGS sequence"/>
</dbReference>
<gene>
    <name evidence="4" type="primary">rsmD</name>
    <name evidence="4" type="ORF">C2L71_11155</name>
</gene>
<dbReference type="PIRSF" id="PIRSF004553">
    <property type="entry name" value="CHP00095"/>
    <property type="match status" value="1"/>
</dbReference>
<dbReference type="NCBIfam" id="TIGR00095">
    <property type="entry name" value="16S rRNA (guanine(966)-N(2))-methyltransferase RsmD"/>
    <property type="match status" value="1"/>
</dbReference>
<feature type="compositionally biased region" description="Basic and acidic residues" evidence="3">
    <location>
        <begin position="16"/>
        <end position="25"/>
    </location>
</feature>
<dbReference type="Pfam" id="PF03602">
    <property type="entry name" value="Cons_hypoth95"/>
    <property type="match status" value="1"/>
</dbReference>
<dbReference type="Gene3D" id="3.40.50.150">
    <property type="entry name" value="Vaccinia Virus protein VP39"/>
    <property type="match status" value="1"/>
</dbReference>
<dbReference type="GO" id="GO:0003676">
    <property type="term" value="F:nucleic acid binding"/>
    <property type="evidence" value="ECO:0007669"/>
    <property type="project" value="InterPro"/>
</dbReference>
<name>A0A2K2U999_9ACTN</name>
<dbReference type="InterPro" id="IPR029063">
    <property type="entry name" value="SAM-dependent_MTases_sf"/>
</dbReference>
<dbReference type="InterPro" id="IPR002052">
    <property type="entry name" value="DNA_methylase_N6_adenine_CS"/>
</dbReference>
<evidence type="ECO:0000256" key="2">
    <source>
        <dbReference type="ARBA" id="ARBA00022679"/>
    </source>
</evidence>
<feature type="region of interest" description="Disordered" evidence="3">
    <location>
        <begin position="1"/>
        <end position="25"/>
    </location>
</feature>
<reference evidence="5" key="1">
    <citation type="submission" date="2018-01" db="EMBL/GenBank/DDBJ databases">
        <title>Rubneribacter badeniensis gen. nov., sp. nov., and Colonibacter rubneri, gen. nov., sp. nov., WGS of new members of the Eggerthellaceae.</title>
        <authorList>
            <person name="Danylec N."/>
            <person name="Stoll D.A."/>
            <person name="Doetsch A."/>
            <person name="Kulling S.E."/>
            <person name="Huch M."/>
        </authorList>
    </citation>
    <scope>NUCLEOTIDE SEQUENCE [LARGE SCALE GENOMIC DNA]</scope>
    <source>
        <strain evidence="5">ResAG-96</strain>
    </source>
</reference>
<evidence type="ECO:0000256" key="1">
    <source>
        <dbReference type="ARBA" id="ARBA00022603"/>
    </source>
</evidence>
<dbReference type="GO" id="GO:0008168">
    <property type="term" value="F:methyltransferase activity"/>
    <property type="evidence" value="ECO:0007669"/>
    <property type="project" value="UniProtKB-KW"/>
</dbReference>
<evidence type="ECO:0000256" key="3">
    <source>
        <dbReference type="SAM" id="MobiDB-lite"/>
    </source>
</evidence>
<dbReference type="SUPFAM" id="SSF53335">
    <property type="entry name" value="S-adenosyl-L-methionine-dependent methyltransferases"/>
    <property type="match status" value="1"/>
</dbReference>
<protein>
    <submittedName>
        <fullName evidence="4">16S rRNA (Guanine(966)-N(2))-methyltransferase RsmD</fullName>
    </submittedName>
</protein>
<dbReference type="InterPro" id="IPR004398">
    <property type="entry name" value="RNA_MeTrfase_RsmD"/>
</dbReference>
<dbReference type="OrthoDB" id="9803017at2"/>
<keyword evidence="1 4" id="KW-0489">Methyltransferase</keyword>
<evidence type="ECO:0000313" key="5">
    <source>
        <dbReference type="Proteomes" id="UP000236197"/>
    </source>
</evidence>
<sequence length="207" mass="22065">MRVIAGAFGGRSLKAPKGEGTRPTTDRVRESMMSAIASARGGFDGASVLDAFAGSGALGIEALSRGARCAHFYERAPEASRVLLENVRAMGLDPRCARVHRADILKDPPVRAQPSFDLVFLDPPYAFAATEALGVVAHLRSVGALAEDAIVVYEHAAGDEMQVDDAAKACDLSLARRKKYGDTVVDVLRTVRTEDAGTATERERHLS</sequence>
<keyword evidence="5" id="KW-1185">Reference proteome</keyword>
<accession>A0A2K2U999</accession>
<comment type="caution">
    <text evidence="4">The sequence shown here is derived from an EMBL/GenBank/DDBJ whole genome shotgun (WGS) entry which is preliminary data.</text>
</comment>
<dbReference type="AlphaFoldDB" id="A0A2K2U999"/>
<evidence type="ECO:0000313" key="4">
    <source>
        <dbReference type="EMBL" id="PNV66812.1"/>
    </source>
</evidence>
<keyword evidence="2 4" id="KW-0808">Transferase</keyword>